<dbReference type="InterPro" id="IPR045173">
    <property type="entry name" value="Cdt1"/>
</dbReference>
<protein>
    <recommendedName>
        <fullName evidence="4">CDT1 Geminin-binding domain-containing protein</fullName>
    </recommendedName>
</protein>
<comment type="caution">
    <text evidence="5">The sequence shown here is derived from an EMBL/GenBank/DDBJ whole genome shotgun (WGS) entry which is preliminary data.</text>
</comment>
<evidence type="ECO:0000256" key="1">
    <source>
        <dbReference type="ARBA" id="ARBA00008356"/>
    </source>
</evidence>
<dbReference type="SMART" id="SM01075">
    <property type="entry name" value="CDT1"/>
    <property type="match status" value="1"/>
</dbReference>
<dbReference type="GO" id="GO:0000278">
    <property type="term" value="P:mitotic cell cycle"/>
    <property type="evidence" value="ECO:0007669"/>
    <property type="project" value="TreeGrafter"/>
</dbReference>
<evidence type="ECO:0000256" key="2">
    <source>
        <dbReference type="ARBA" id="ARBA00023306"/>
    </source>
</evidence>
<dbReference type="GO" id="GO:0070182">
    <property type="term" value="F:DNA polymerase binding"/>
    <property type="evidence" value="ECO:0007669"/>
    <property type="project" value="TreeGrafter"/>
</dbReference>
<comment type="similarity">
    <text evidence="1">Belongs to the Cdt1 family.</text>
</comment>
<keyword evidence="6" id="KW-1185">Reference proteome</keyword>
<sequence>MVGATTASKTPSGKSGAAASGRRNTSTPARRIASTRATSRKSTAAGAKTPSSVGHNKQTDLTDFFSSIAGSKGESGEILGKGKRVCIGPVSGSASMSEMSGLKLAGSPNTASLLRVKTADTPVNTEVMTPFMRAIAAASSSSAHSVKAATHTTASSSATAGVMTPTKRKILHSNSDDEDCNALDNSIRASIASRSALLNSGMPSTPKTPTSLRAILAVPPRTPKSPIPTKFTFAPVLTARAPAIPNHVARLPTHLQLLSKFFSALESTLAFHSTRDTPSTFHRIVKPVENICNRTFQMSHLAQILALLPGAYKLVPVRVLVDTDTGKKEDSVLIDMTVLDLGQSKDSAGVDAEEAVLAGKNKTRENDLDVAVASKSPAVGDKEKPFAETLEKRKVAFQEACREYVAAFHEDFLKTLKESDRVDFEALQKKVALAGSNLSSSVIPMPWHPHFDLESIPEVLGVTLPTTRSVAASEKLEALSKVSGTPETTTTESLPAESVSAATDALPRPLEATPNAASNDTASDEPSSSIANEAEPPKKLSRAAALLERIREKERKRNESQLATPKYTPLEMKRRAMISRLPEVARSMMSYFAAAKKGSLPMKEVCEYVMTGVRSFISYDEAREHVILLSEICADWCTIVKLQVGTVVKVDVGVIDKIPQLQTKMKALLTAGSGGSGSLVGGGVAVGAAADKSDSQSVSDASADVRTVTRI</sequence>
<feature type="region of interest" description="Disordered" evidence="3">
    <location>
        <begin position="1"/>
        <end position="58"/>
    </location>
</feature>
<feature type="domain" description="CDT1 Geminin-binding" evidence="4">
    <location>
        <begin position="251"/>
        <end position="466"/>
    </location>
</feature>
<dbReference type="InterPro" id="IPR032054">
    <property type="entry name" value="Cdt1_C"/>
</dbReference>
<dbReference type="AlphaFoldDB" id="A0A507FLD3"/>
<feature type="compositionally biased region" description="Polar residues" evidence="3">
    <location>
        <begin position="482"/>
        <end position="493"/>
    </location>
</feature>
<dbReference type="InterPro" id="IPR038090">
    <property type="entry name" value="Cdt1_C_WH_dom_sf"/>
</dbReference>
<reference evidence="5 6" key="1">
    <citation type="journal article" date="2019" name="Sci. Rep.">
        <title>Comparative genomics of chytrid fungi reveal insights into the obligate biotrophic and pathogenic lifestyle of Synchytrium endobioticum.</title>
        <authorList>
            <person name="van de Vossenberg B.T.L.H."/>
            <person name="Warris S."/>
            <person name="Nguyen H.D.T."/>
            <person name="van Gent-Pelzer M.P.E."/>
            <person name="Joly D.L."/>
            <person name="van de Geest H.C."/>
            <person name="Bonants P.J.M."/>
            <person name="Smith D.S."/>
            <person name="Levesque C.A."/>
            <person name="van der Lee T.A.J."/>
        </authorList>
    </citation>
    <scope>NUCLEOTIDE SEQUENCE [LARGE SCALE GENOMIC DNA]</scope>
    <source>
        <strain evidence="5 6">CBS 675.73</strain>
    </source>
</reference>
<dbReference type="GO" id="GO:0030174">
    <property type="term" value="P:regulation of DNA-templated DNA replication initiation"/>
    <property type="evidence" value="ECO:0007669"/>
    <property type="project" value="InterPro"/>
</dbReference>
<evidence type="ECO:0000256" key="3">
    <source>
        <dbReference type="SAM" id="MobiDB-lite"/>
    </source>
</evidence>
<dbReference type="GO" id="GO:0071163">
    <property type="term" value="P:DNA replication preinitiation complex assembly"/>
    <property type="evidence" value="ECO:0007669"/>
    <property type="project" value="InterPro"/>
</dbReference>
<proteinExistence type="inferred from homology"/>
<keyword evidence="2" id="KW-0131">Cell cycle</keyword>
<feature type="compositionally biased region" description="Low complexity" evidence="3">
    <location>
        <begin position="25"/>
        <end position="49"/>
    </location>
</feature>
<dbReference type="Pfam" id="PF08839">
    <property type="entry name" value="CDT1"/>
    <property type="match status" value="1"/>
</dbReference>
<feature type="region of interest" description="Disordered" evidence="3">
    <location>
        <begin position="478"/>
        <end position="541"/>
    </location>
</feature>
<dbReference type="GO" id="GO:0000076">
    <property type="term" value="P:DNA replication checkpoint signaling"/>
    <property type="evidence" value="ECO:0007669"/>
    <property type="project" value="TreeGrafter"/>
</dbReference>
<dbReference type="OrthoDB" id="341730at2759"/>
<feature type="compositionally biased region" description="Polar residues" evidence="3">
    <location>
        <begin position="515"/>
        <end position="531"/>
    </location>
</feature>
<evidence type="ECO:0000259" key="4">
    <source>
        <dbReference type="SMART" id="SM01075"/>
    </source>
</evidence>
<dbReference type="SUPFAM" id="SSF46785">
    <property type="entry name" value="Winged helix' DNA-binding domain"/>
    <property type="match status" value="1"/>
</dbReference>
<dbReference type="STRING" id="246404.A0A507FLD3"/>
<accession>A0A507FLD3</accession>
<dbReference type="GO" id="GO:0003677">
    <property type="term" value="F:DNA binding"/>
    <property type="evidence" value="ECO:0007669"/>
    <property type="project" value="InterPro"/>
</dbReference>
<dbReference type="PANTHER" id="PTHR28637">
    <property type="entry name" value="DNA REPLICATION FACTOR CDT1"/>
    <property type="match status" value="1"/>
</dbReference>
<dbReference type="GO" id="GO:0005634">
    <property type="term" value="C:nucleus"/>
    <property type="evidence" value="ECO:0007669"/>
    <property type="project" value="TreeGrafter"/>
</dbReference>
<gene>
    <name evidence="5" type="ORF">CcCBS67573_g01615</name>
</gene>
<organism evidence="5 6">
    <name type="scientific">Chytriomyces confervae</name>
    <dbReference type="NCBI Taxonomy" id="246404"/>
    <lineage>
        <taxon>Eukaryota</taxon>
        <taxon>Fungi</taxon>
        <taxon>Fungi incertae sedis</taxon>
        <taxon>Chytridiomycota</taxon>
        <taxon>Chytridiomycota incertae sedis</taxon>
        <taxon>Chytridiomycetes</taxon>
        <taxon>Chytridiales</taxon>
        <taxon>Chytriomycetaceae</taxon>
        <taxon>Chytriomyces</taxon>
    </lineage>
</organism>
<dbReference type="InterPro" id="IPR036390">
    <property type="entry name" value="WH_DNA-bd_sf"/>
</dbReference>
<dbReference type="Gene3D" id="1.10.10.1420">
    <property type="entry name" value="DNA replication factor Cdt1, C-terminal WH domain"/>
    <property type="match status" value="1"/>
</dbReference>
<dbReference type="Proteomes" id="UP000320333">
    <property type="component" value="Unassembled WGS sequence"/>
</dbReference>
<dbReference type="InterPro" id="IPR014939">
    <property type="entry name" value="CDT1_Gemini-bd-like"/>
</dbReference>
<dbReference type="PANTHER" id="PTHR28637:SF1">
    <property type="entry name" value="DNA REPLICATION FACTOR CDT1"/>
    <property type="match status" value="1"/>
</dbReference>
<evidence type="ECO:0000313" key="5">
    <source>
        <dbReference type="EMBL" id="TPX77124.1"/>
    </source>
</evidence>
<dbReference type="Pfam" id="PF16679">
    <property type="entry name" value="CDT1_C"/>
    <property type="match status" value="1"/>
</dbReference>
<name>A0A507FLD3_9FUNG</name>
<dbReference type="EMBL" id="QEAP01000028">
    <property type="protein sequence ID" value="TPX77124.1"/>
    <property type="molecule type" value="Genomic_DNA"/>
</dbReference>
<feature type="compositionally biased region" description="Polar residues" evidence="3">
    <location>
        <begin position="1"/>
        <end position="13"/>
    </location>
</feature>
<evidence type="ECO:0000313" key="6">
    <source>
        <dbReference type="Proteomes" id="UP000320333"/>
    </source>
</evidence>
<dbReference type="CDD" id="cd08767">
    <property type="entry name" value="Cdt1_c"/>
    <property type="match status" value="1"/>
</dbReference>